<keyword evidence="5" id="KW-1185">Reference proteome</keyword>
<protein>
    <submittedName>
        <fullName evidence="4">Restriction endonuclease subunit S</fullName>
    </submittedName>
</protein>
<dbReference type="PANTHER" id="PTHR30408">
    <property type="entry name" value="TYPE-1 RESTRICTION ENZYME ECOKI SPECIFICITY PROTEIN"/>
    <property type="match status" value="1"/>
</dbReference>
<evidence type="ECO:0000313" key="5">
    <source>
        <dbReference type="Proteomes" id="UP001595997"/>
    </source>
</evidence>
<keyword evidence="4" id="KW-0255">Endonuclease</keyword>
<keyword evidence="4" id="KW-0378">Hydrolase</keyword>
<name>A0ABV9A0N9_9ACTN</name>
<reference evidence="5" key="1">
    <citation type="journal article" date="2019" name="Int. J. Syst. Evol. Microbiol.">
        <title>The Global Catalogue of Microorganisms (GCM) 10K type strain sequencing project: providing services to taxonomists for standard genome sequencing and annotation.</title>
        <authorList>
            <consortium name="The Broad Institute Genomics Platform"/>
            <consortium name="The Broad Institute Genome Sequencing Center for Infectious Disease"/>
            <person name="Wu L."/>
            <person name="Ma J."/>
        </authorList>
    </citation>
    <scope>NUCLEOTIDE SEQUENCE [LARGE SCALE GENOMIC DNA]</scope>
    <source>
        <strain evidence="5">CGMCC 4.7357</strain>
    </source>
</reference>
<dbReference type="GO" id="GO:0004519">
    <property type="term" value="F:endonuclease activity"/>
    <property type="evidence" value="ECO:0007669"/>
    <property type="project" value="UniProtKB-KW"/>
</dbReference>
<feature type="coiled-coil region" evidence="3">
    <location>
        <begin position="198"/>
        <end position="229"/>
    </location>
</feature>
<dbReference type="Gene3D" id="3.90.220.20">
    <property type="entry name" value="DNA methylase specificity domains"/>
    <property type="match status" value="2"/>
</dbReference>
<keyword evidence="2" id="KW-0238">DNA-binding</keyword>
<proteinExistence type="predicted"/>
<dbReference type="NCBIfam" id="NF047740">
    <property type="entry name" value="antiphage_MADS5"/>
    <property type="match status" value="1"/>
</dbReference>
<evidence type="ECO:0000256" key="3">
    <source>
        <dbReference type="SAM" id="Coils"/>
    </source>
</evidence>
<dbReference type="InterPro" id="IPR044946">
    <property type="entry name" value="Restrct_endonuc_typeI_TRD_sf"/>
</dbReference>
<evidence type="ECO:0000256" key="1">
    <source>
        <dbReference type="ARBA" id="ARBA00022747"/>
    </source>
</evidence>
<dbReference type="PANTHER" id="PTHR30408:SF12">
    <property type="entry name" value="TYPE I RESTRICTION ENZYME MJAVIII SPECIFICITY SUBUNIT"/>
    <property type="match status" value="1"/>
</dbReference>
<keyword evidence="1" id="KW-0680">Restriction system</keyword>
<dbReference type="Proteomes" id="UP001595997">
    <property type="component" value="Unassembled WGS sequence"/>
</dbReference>
<dbReference type="RefSeq" id="WP_386442934.1">
    <property type="nucleotide sequence ID" value="NZ_JBHSFH010000004.1"/>
</dbReference>
<dbReference type="SUPFAM" id="SSF116734">
    <property type="entry name" value="DNA methylase specificity domain"/>
    <property type="match status" value="2"/>
</dbReference>
<keyword evidence="3" id="KW-0175">Coiled coil</keyword>
<evidence type="ECO:0000256" key="2">
    <source>
        <dbReference type="ARBA" id="ARBA00023125"/>
    </source>
</evidence>
<evidence type="ECO:0000313" key="4">
    <source>
        <dbReference type="EMBL" id="MFC4493508.1"/>
    </source>
</evidence>
<dbReference type="InterPro" id="IPR052021">
    <property type="entry name" value="Type-I_RS_S_subunit"/>
</dbReference>
<keyword evidence="4" id="KW-0540">Nuclease</keyword>
<accession>A0ABV9A0N9</accession>
<comment type="caution">
    <text evidence="4">The sequence shown here is derived from an EMBL/GenBank/DDBJ whole genome shotgun (WGS) entry which is preliminary data.</text>
</comment>
<sequence length="474" mass="52926">MKVAERGNPARREWLSRQGLRLDAKPYLSGSFATHRLLEQLPVEKVPLKEVTAGHAGGLYNGPQFRRVYLNDPEHSVPFVGSKDMLVADFSALPRLRKADAETRQLSYLRLEPGMTLISCSGFNAGRRSYARPDMAGYWSSQDVIKVVPDTQRIGAGYLHAFLASRFGEALVRGTVYGSAVKHIEPHHIEDLPVPRFGDAVEKEIDELVQEAAELRAEFQADLDAATRDLFRTAGIEDLLDLRWHAEGRDLGFAQSGISATSLRALNFQPRAREILKRLSSVEHVTLGEVCAGGRLRTGKRFRRVEASPEYGVRLIGQRQSFWIRPEGRWISADQAPDDILQQDETVLVAAHGTLGENEVYGRSVMVTGSWLEHAFSQDFVRVVSGDSAFPGAYLFAFFRSEAAFRVLRSMSVGGKQQEYHTTLLREIPVPVLTEADRDRITATVRSAYKKRDEADRKEDCALAKLEEAVTSEA</sequence>
<organism evidence="4 5">
    <name type="scientific">Streptomyces ovatisporus</name>
    <dbReference type="NCBI Taxonomy" id="1128682"/>
    <lineage>
        <taxon>Bacteria</taxon>
        <taxon>Bacillati</taxon>
        <taxon>Actinomycetota</taxon>
        <taxon>Actinomycetes</taxon>
        <taxon>Kitasatosporales</taxon>
        <taxon>Streptomycetaceae</taxon>
        <taxon>Streptomyces</taxon>
    </lineage>
</organism>
<dbReference type="EMBL" id="JBHSFH010000004">
    <property type="protein sequence ID" value="MFC4493508.1"/>
    <property type="molecule type" value="Genomic_DNA"/>
</dbReference>
<gene>
    <name evidence="4" type="ORF">ACFPA8_05090</name>
</gene>